<keyword evidence="4" id="KW-0648">Protein biosynthesis</keyword>
<dbReference type="CDD" id="cd04088">
    <property type="entry name" value="EFG_mtEFG_II"/>
    <property type="match status" value="1"/>
</dbReference>
<evidence type="ECO:0000256" key="3">
    <source>
        <dbReference type="ARBA" id="ARBA00022768"/>
    </source>
</evidence>
<dbReference type="InterPro" id="IPR041095">
    <property type="entry name" value="EFG_II"/>
</dbReference>
<dbReference type="SMART" id="SM00889">
    <property type="entry name" value="EFG_IV"/>
    <property type="match status" value="1"/>
</dbReference>
<dbReference type="InterPro" id="IPR035647">
    <property type="entry name" value="EFG_III/V"/>
</dbReference>
<dbReference type="Gene3D" id="2.40.30.10">
    <property type="entry name" value="Translation factors"/>
    <property type="match status" value="1"/>
</dbReference>
<dbReference type="SMART" id="SM00838">
    <property type="entry name" value="EFG_C"/>
    <property type="match status" value="1"/>
</dbReference>
<dbReference type="CDD" id="cd03713">
    <property type="entry name" value="EFG_mtEFG_C"/>
    <property type="match status" value="1"/>
</dbReference>
<dbReference type="NCBIfam" id="TIGR00484">
    <property type="entry name" value="EF-G"/>
    <property type="match status" value="1"/>
</dbReference>
<keyword evidence="2" id="KW-0547">Nucleotide-binding</keyword>
<evidence type="ECO:0000256" key="7">
    <source>
        <dbReference type="NCBIfam" id="TIGR00484"/>
    </source>
</evidence>
<dbReference type="PANTHER" id="PTHR43261:SF1">
    <property type="entry name" value="RIBOSOME-RELEASING FACTOR 2, MITOCHONDRIAL"/>
    <property type="match status" value="1"/>
</dbReference>
<dbReference type="FunFam" id="3.30.70.240:FF:000001">
    <property type="entry name" value="Elongation factor G"/>
    <property type="match status" value="1"/>
</dbReference>
<dbReference type="FunFam" id="3.30.70.870:FF:000001">
    <property type="entry name" value="Elongation factor G"/>
    <property type="match status" value="1"/>
</dbReference>
<dbReference type="GO" id="GO:0003924">
    <property type="term" value="F:GTPase activity"/>
    <property type="evidence" value="ECO:0007669"/>
    <property type="project" value="InterPro"/>
</dbReference>
<feature type="region of interest" description="Disordered" evidence="8">
    <location>
        <begin position="286"/>
        <end position="309"/>
    </location>
</feature>
<evidence type="ECO:0000259" key="9">
    <source>
        <dbReference type="PROSITE" id="PS51722"/>
    </source>
</evidence>
<gene>
    <name evidence="10" type="primary">fusA_1</name>
    <name evidence="10" type="ORF">V22_18460</name>
</gene>
<feature type="compositionally biased region" description="Basic and acidic residues" evidence="8">
    <location>
        <begin position="299"/>
        <end position="309"/>
    </location>
</feature>
<dbReference type="FunFam" id="3.40.50.300:FF:000029">
    <property type="entry name" value="Elongation factor G"/>
    <property type="match status" value="1"/>
</dbReference>
<name>A0A517T8C0_9PLAN</name>
<evidence type="ECO:0000256" key="2">
    <source>
        <dbReference type="ARBA" id="ARBA00022741"/>
    </source>
</evidence>
<dbReference type="GO" id="GO:0005525">
    <property type="term" value="F:GTP binding"/>
    <property type="evidence" value="ECO:0007669"/>
    <property type="project" value="UniProtKB-UniRule"/>
</dbReference>
<dbReference type="Gene3D" id="3.30.70.870">
    <property type="entry name" value="Elongation Factor G (Translational Gtpase), domain 3"/>
    <property type="match status" value="1"/>
</dbReference>
<protein>
    <recommendedName>
        <fullName evidence="7">Elongation factor G</fullName>
    </recommendedName>
</protein>
<organism evidence="10 11">
    <name type="scientific">Calycomorphotria hydatis</name>
    <dbReference type="NCBI Taxonomy" id="2528027"/>
    <lineage>
        <taxon>Bacteria</taxon>
        <taxon>Pseudomonadati</taxon>
        <taxon>Planctomycetota</taxon>
        <taxon>Planctomycetia</taxon>
        <taxon>Planctomycetales</taxon>
        <taxon>Planctomycetaceae</taxon>
        <taxon>Calycomorphotria</taxon>
    </lineage>
</organism>
<dbReference type="InterPro" id="IPR004540">
    <property type="entry name" value="Transl_elong_EFG/EF2"/>
</dbReference>
<dbReference type="Gene3D" id="3.30.230.10">
    <property type="match status" value="1"/>
</dbReference>
<dbReference type="Gene3D" id="3.30.70.240">
    <property type="match status" value="1"/>
</dbReference>
<proteinExistence type="inferred from homology"/>
<evidence type="ECO:0000256" key="5">
    <source>
        <dbReference type="ARBA" id="ARBA00023134"/>
    </source>
</evidence>
<evidence type="ECO:0000256" key="1">
    <source>
        <dbReference type="ARBA" id="ARBA00005870"/>
    </source>
</evidence>
<dbReference type="PROSITE" id="PS00301">
    <property type="entry name" value="G_TR_1"/>
    <property type="match status" value="1"/>
</dbReference>
<evidence type="ECO:0000313" key="11">
    <source>
        <dbReference type="Proteomes" id="UP000319976"/>
    </source>
</evidence>
<dbReference type="RefSeq" id="WP_145261925.1">
    <property type="nucleotide sequence ID" value="NZ_CP036316.1"/>
</dbReference>
<dbReference type="InterPro" id="IPR005225">
    <property type="entry name" value="Small_GTP-bd"/>
</dbReference>
<dbReference type="Pfam" id="PF00679">
    <property type="entry name" value="EFG_C"/>
    <property type="match status" value="1"/>
</dbReference>
<keyword evidence="11" id="KW-1185">Reference proteome</keyword>
<dbReference type="NCBIfam" id="TIGR00231">
    <property type="entry name" value="small_GTP"/>
    <property type="match status" value="1"/>
</dbReference>
<dbReference type="Pfam" id="PF22042">
    <property type="entry name" value="EF-G_D2"/>
    <property type="match status" value="1"/>
</dbReference>
<evidence type="ECO:0000313" key="10">
    <source>
        <dbReference type="EMBL" id="QDT64611.1"/>
    </source>
</evidence>
<evidence type="ECO:0000256" key="8">
    <source>
        <dbReference type="SAM" id="MobiDB-lite"/>
    </source>
</evidence>
<accession>A0A517T8C0</accession>
<dbReference type="InterPro" id="IPR009022">
    <property type="entry name" value="EFG_III"/>
</dbReference>
<sequence>MAAKLEQIRNIGIVAHIDAGKTTTTERILYYTKATHKMGSVDEGTTETDFDEEEAQRGITIYSAAVSCAWKDYQINIIDTPGHVDFTAEVERSLRVLDGAVVIFSAVEGVEAQSETVWRQADKYNVPRICFINKMDRIGADFSRTLGQIEERLQCRPVAVMLPMGAGSPPDPNALSGIIDLIRMKALYFDAESKGDVIKEEDIPAEFQDDAAEWRLKLLEAVADMDEAAMETYLETEDLPAEQIQELLRKGTLAGEIQPILTGSSLDYMGVQPLLDAIGTYLPSPLDRPPVEGLNPNPKKQDKKEVRKADAKEPVTGLVFKIVAEQHGDLYFYRIYSGTLKTGSRLLNPRLGKKELINQIWKIQASHRTKIDEAVAGDIVGLIGPKDSVTGDTLCDGAKPIALESITFPETVISMAVEPESSAERKKLNDTLLRLAKQDPTFNAVVSEDTGQTLISGMGELHLEIIRNRLQKDFRLDVRVHKPRVSYRETVKAGKKLKGSGDFERHQTGEGQSEHTVVELEMERKVGDQPLRVLCREKDLSAEQSELVKQAVLDEMRGGGILGYPLYDITATITKVKSIGGSPSETGLRAAAARAVREALVEDAVVLLEPKMKLEVVTPMEFLGNIQADLQSRRALITGSSQRGDFVVLDGEAALSQMFGYSTQVRSLSQGRASYSMELLKYDEAPDSVLKEMLG</sequence>
<dbReference type="Proteomes" id="UP000319976">
    <property type="component" value="Chromosome"/>
</dbReference>
<dbReference type="SUPFAM" id="SSF54211">
    <property type="entry name" value="Ribosomal protein S5 domain 2-like"/>
    <property type="match status" value="1"/>
</dbReference>
<dbReference type="AlphaFoldDB" id="A0A517T8C0"/>
<keyword evidence="3 10" id="KW-0251">Elongation factor</keyword>
<comment type="similarity">
    <text evidence="1">Belongs to the TRAFAC class translation factor GTPase superfamily. Classic translation factor GTPase family. EF-G/EF-2 subfamily.</text>
</comment>
<dbReference type="EMBL" id="CP036316">
    <property type="protein sequence ID" value="QDT64611.1"/>
    <property type="molecule type" value="Genomic_DNA"/>
</dbReference>
<dbReference type="InterPro" id="IPR031157">
    <property type="entry name" value="G_TR_CS"/>
</dbReference>
<dbReference type="Pfam" id="PF00009">
    <property type="entry name" value="GTP_EFTU"/>
    <property type="match status" value="1"/>
</dbReference>
<evidence type="ECO:0000256" key="4">
    <source>
        <dbReference type="ARBA" id="ARBA00022917"/>
    </source>
</evidence>
<dbReference type="InterPro" id="IPR000795">
    <property type="entry name" value="T_Tr_GTP-bd_dom"/>
</dbReference>
<dbReference type="InterPro" id="IPR035649">
    <property type="entry name" value="EFG_V"/>
</dbReference>
<dbReference type="Gene3D" id="3.40.50.300">
    <property type="entry name" value="P-loop containing nucleotide triphosphate hydrolases"/>
    <property type="match status" value="1"/>
</dbReference>
<dbReference type="PANTHER" id="PTHR43261">
    <property type="entry name" value="TRANSLATION ELONGATION FACTOR G-RELATED"/>
    <property type="match status" value="1"/>
</dbReference>
<dbReference type="PROSITE" id="PS51722">
    <property type="entry name" value="G_TR_2"/>
    <property type="match status" value="1"/>
</dbReference>
<dbReference type="SUPFAM" id="SSF54980">
    <property type="entry name" value="EF-G C-terminal domain-like"/>
    <property type="match status" value="2"/>
</dbReference>
<dbReference type="InterPro" id="IPR014721">
    <property type="entry name" value="Ribsml_uS5_D2-typ_fold_subgr"/>
</dbReference>
<dbReference type="InterPro" id="IPR005517">
    <property type="entry name" value="Transl_elong_EFG/EF2_IV"/>
</dbReference>
<dbReference type="InterPro" id="IPR009000">
    <property type="entry name" value="Transl_B-barrel_sf"/>
</dbReference>
<dbReference type="CDD" id="cd16262">
    <property type="entry name" value="EFG_III"/>
    <property type="match status" value="1"/>
</dbReference>
<dbReference type="InterPro" id="IPR053905">
    <property type="entry name" value="EF-G-like_DII"/>
</dbReference>
<keyword evidence="5" id="KW-0342">GTP-binding</keyword>
<dbReference type="GO" id="GO:0032790">
    <property type="term" value="P:ribosome disassembly"/>
    <property type="evidence" value="ECO:0007669"/>
    <property type="project" value="TreeGrafter"/>
</dbReference>
<dbReference type="SUPFAM" id="SSF50447">
    <property type="entry name" value="Translation proteins"/>
    <property type="match status" value="1"/>
</dbReference>
<evidence type="ECO:0000256" key="6">
    <source>
        <dbReference type="ARBA" id="ARBA00024731"/>
    </source>
</evidence>
<dbReference type="InterPro" id="IPR027417">
    <property type="entry name" value="P-loop_NTPase"/>
</dbReference>
<reference evidence="10 11" key="1">
    <citation type="submission" date="2019-02" db="EMBL/GenBank/DDBJ databases">
        <title>Deep-cultivation of Planctomycetes and their phenomic and genomic characterization uncovers novel biology.</title>
        <authorList>
            <person name="Wiegand S."/>
            <person name="Jogler M."/>
            <person name="Boedeker C."/>
            <person name="Pinto D."/>
            <person name="Vollmers J."/>
            <person name="Rivas-Marin E."/>
            <person name="Kohn T."/>
            <person name="Peeters S.H."/>
            <person name="Heuer A."/>
            <person name="Rast P."/>
            <person name="Oberbeckmann S."/>
            <person name="Bunk B."/>
            <person name="Jeske O."/>
            <person name="Meyerdierks A."/>
            <person name="Storesund J.E."/>
            <person name="Kallscheuer N."/>
            <person name="Luecker S."/>
            <person name="Lage O.M."/>
            <person name="Pohl T."/>
            <person name="Merkel B.J."/>
            <person name="Hornburger P."/>
            <person name="Mueller R.-W."/>
            <person name="Bruemmer F."/>
            <person name="Labrenz M."/>
            <person name="Spormann A.M."/>
            <person name="Op den Camp H."/>
            <person name="Overmann J."/>
            <person name="Amann R."/>
            <person name="Jetten M.S.M."/>
            <person name="Mascher T."/>
            <person name="Medema M.H."/>
            <person name="Devos D.P."/>
            <person name="Kaster A.-K."/>
            <person name="Ovreas L."/>
            <person name="Rohde M."/>
            <person name="Galperin M.Y."/>
            <person name="Jogler C."/>
        </authorList>
    </citation>
    <scope>NUCLEOTIDE SEQUENCE [LARGE SCALE GENOMIC DNA]</scope>
    <source>
        <strain evidence="10 11">V22</strain>
    </source>
</reference>
<dbReference type="Pfam" id="PF14492">
    <property type="entry name" value="EFG_III"/>
    <property type="match status" value="1"/>
</dbReference>
<dbReference type="SUPFAM" id="SSF52540">
    <property type="entry name" value="P-loop containing nucleoside triphosphate hydrolases"/>
    <property type="match status" value="1"/>
</dbReference>
<dbReference type="InterPro" id="IPR000640">
    <property type="entry name" value="EFG_V-like"/>
</dbReference>
<dbReference type="GO" id="GO:0003746">
    <property type="term" value="F:translation elongation factor activity"/>
    <property type="evidence" value="ECO:0007669"/>
    <property type="project" value="UniProtKB-UniRule"/>
</dbReference>
<feature type="domain" description="Tr-type G" evidence="9">
    <location>
        <begin position="6"/>
        <end position="286"/>
    </location>
</feature>
<dbReference type="CDD" id="cd01886">
    <property type="entry name" value="EF-G"/>
    <property type="match status" value="1"/>
</dbReference>
<dbReference type="OrthoDB" id="9804431at2"/>
<comment type="function">
    <text evidence="6">Catalyzes the GTP-dependent ribosomal translocation step during translation elongation. During this step, the ribosome changes from the pre-translocational (PRE) to the post-translocational (POST) state as the newly formed A-site-bound peptidyl-tRNA and P-site-bound deacylated tRNA move to the P and E sites, respectively. Catalyzes the coordinated movement of the two tRNA molecules, the mRNA and conformational changes in the ribosome.</text>
</comment>
<dbReference type="InterPro" id="IPR020568">
    <property type="entry name" value="Ribosomal_Su5_D2-typ_SF"/>
</dbReference>
<dbReference type="KEGG" id="chya:V22_18460"/>
<dbReference type="Pfam" id="PF03764">
    <property type="entry name" value="EFG_IV"/>
    <property type="match status" value="1"/>
</dbReference>
<dbReference type="PRINTS" id="PR00315">
    <property type="entry name" value="ELONGATNFCT"/>
</dbReference>